<organism evidence="2 3">
    <name type="scientific">Edaphochlamys debaryana</name>
    <dbReference type="NCBI Taxonomy" id="47281"/>
    <lineage>
        <taxon>Eukaryota</taxon>
        <taxon>Viridiplantae</taxon>
        <taxon>Chlorophyta</taxon>
        <taxon>core chlorophytes</taxon>
        <taxon>Chlorophyceae</taxon>
        <taxon>CS clade</taxon>
        <taxon>Chlamydomonadales</taxon>
        <taxon>Chlamydomonadales incertae sedis</taxon>
        <taxon>Edaphochlamys</taxon>
    </lineage>
</organism>
<gene>
    <name evidence="2" type="ORF">HYH03_013715</name>
</gene>
<feature type="compositionally biased region" description="Polar residues" evidence="1">
    <location>
        <begin position="309"/>
        <end position="326"/>
    </location>
</feature>
<comment type="caution">
    <text evidence="2">The sequence shown here is derived from an EMBL/GenBank/DDBJ whole genome shotgun (WGS) entry which is preliminary data.</text>
</comment>
<feature type="region of interest" description="Disordered" evidence="1">
    <location>
        <begin position="182"/>
        <end position="202"/>
    </location>
</feature>
<feature type="region of interest" description="Disordered" evidence="1">
    <location>
        <begin position="91"/>
        <end position="121"/>
    </location>
</feature>
<evidence type="ECO:0000313" key="2">
    <source>
        <dbReference type="EMBL" id="KAG2487716.1"/>
    </source>
</evidence>
<dbReference type="EMBL" id="JAEHOE010000093">
    <property type="protein sequence ID" value="KAG2487716.1"/>
    <property type="molecule type" value="Genomic_DNA"/>
</dbReference>
<feature type="compositionally biased region" description="Low complexity" evidence="1">
    <location>
        <begin position="594"/>
        <end position="605"/>
    </location>
</feature>
<keyword evidence="3" id="KW-1185">Reference proteome</keyword>
<feature type="region of interest" description="Disordered" evidence="1">
    <location>
        <begin position="380"/>
        <end position="438"/>
    </location>
</feature>
<accession>A0A835XT32</accession>
<name>A0A835XT32_9CHLO</name>
<feature type="region of interest" description="Disordered" evidence="1">
    <location>
        <begin position="220"/>
        <end position="243"/>
    </location>
</feature>
<reference evidence="2" key="1">
    <citation type="journal article" date="2020" name="bioRxiv">
        <title>Comparative genomics of Chlamydomonas.</title>
        <authorList>
            <person name="Craig R.J."/>
            <person name="Hasan A.R."/>
            <person name="Ness R.W."/>
            <person name="Keightley P.D."/>
        </authorList>
    </citation>
    <scope>NUCLEOTIDE SEQUENCE</scope>
    <source>
        <strain evidence="2">CCAP 11/70</strain>
    </source>
</reference>
<feature type="compositionally biased region" description="Low complexity" evidence="1">
    <location>
        <begin position="397"/>
        <end position="431"/>
    </location>
</feature>
<proteinExistence type="predicted"/>
<dbReference type="Proteomes" id="UP000612055">
    <property type="component" value="Unassembled WGS sequence"/>
</dbReference>
<feature type="region of interest" description="Disordered" evidence="1">
    <location>
        <begin position="285"/>
        <end position="340"/>
    </location>
</feature>
<feature type="compositionally biased region" description="Low complexity" evidence="1">
    <location>
        <begin position="60"/>
        <end position="69"/>
    </location>
</feature>
<evidence type="ECO:0000313" key="3">
    <source>
        <dbReference type="Proteomes" id="UP000612055"/>
    </source>
</evidence>
<dbReference type="AlphaFoldDB" id="A0A835XT32"/>
<feature type="region of interest" description="Disordered" evidence="1">
    <location>
        <begin position="45"/>
        <end position="69"/>
    </location>
</feature>
<sequence length="671" mass="66411">MLAVPPVSAAQTALPPSTGAFECIVNVWPPQLRLCDDGAAAESPELSGGCGECTDEGAGSSLSLTEDASSSTYKSQQRYLSSPLSRCGSLPYAAAGGSARPDEAMQPENASEPRRRQASGLSAALKAVQAPSLNSLRVPARVSGASGPQGLVVAEPGSIATAVAAAAAPSAASAASKQALAAASGRSTSRTGMAPRSSRTGLAGPVQALVAAGGNEADAAESVGSAATGPATQGASPDLWDRFSPSDVDRLWAGGSSLGTPSPRQKAAILAGACRKIFGKLHHPHARAGAGEGSSASAGGPGLIAASSERPSSTGMVSGAAGSSRTGLEPGGSAAGATGAAGPAWDPMTLLAAAAAAAPAPRALGGACAAAPAGGAAGDVSLRWAPKPPRPPKRAPAEGPAPASQAAQPQPQAAPSGSVPPSAAAAAADHPAAGEDEEMTVAVSAWMNEASGIPGLPPLLHGGPRGAGPAAEEAPAFHSLLRGHIHNGPRLPLGGSPVSSQHRTSNLGSATGSVCCSGAHSPTVLAAAAAAAAVMPPGEAGVADGTPAPDSPLSQASTVWEHPQALGTYVVRSLHRPRWPPRRAATAGRRESEGSASSGSGIVAGSSRDARTQWWGLTGHFDEAENERLRVRLWPHERPSWHGSGGAVPPLADVEAARRRKPWWQRLLRAG</sequence>
<feature type="compositionally biased region" description="Low complexity" evidence="1">
    <location>
        <begin position="287"/>
        <end position="308"/>
    </location>
</feature>
<feature type="region of interest" description="Disordered" evidence="1">
    <location>
        <begin position="579"/>
        <end position="605"/>
    </location>
</feature>
<evidence type="ECO:0000256" key="1">
    <source>
        <dbReference type="SAM" id="MobiDB-lite"/>
    </source>
</evidence>
<protein>
    <submittedName>
        <fullName evidence="2">Uncharacterized protein</fullName>
    </submittedName>
</protein>